<keyword evidence="1" id="KW-1133">Transmembrane helix</keyword>
<keyword evidence="3" id="KW-1185">Reference proteome</keyword>
<dbReference type="OrthoDB" id="194289at2759"/>
<accession>A0A553N1A3</accession>
<evidence type="ECO:0000256" key="1">
    <source>
        <dbReference type="SAM" id="Phobius"/>
    </source>
</evidence>
<keyword evidence="1" id="KW-0472">Membrane</keyword>
<dbReference type="STRING" id="623744.A0A553N1A3"/>
<feature type="transmembrane region" description="Helical" evidence="1">
    <location>
        <begin position="176"/>
        <end position="195"/>
    </location>
</feature>
<keyword evidence="1" id="KW-0812">Transmembrane</keyword>
<dbReference type="AlphaFoldDB" id="A0A553N1A3"/>
<dbReference type="PANTHER" id="PTHR15887:SF1">
    <property type="entry name" value="TRANSMEMBRANE PROTEIN 69"/>
    <property type="match status" value="1"/>
</dbReference>
<gene>
    <name evidence="2" type="ORF">DNTS_014601</name>
</gene>
<feature type="transmembrane region" description="Helical" evidence="1">
    <location>
        <begin position="216"/>
        <end position="242"/>
    </location>
</feature>
<evidence type="ECO:0008006" key="4">
    <source>
        <dbReference type="Google" id="ProtNLM"/>
    </source>
</evidence>
<evidence type="ECO:0000313" key="3">
    <source>
        <dbReference type="Proteomes" id="UP000316079"/>
    </source>
</evidence>
<organism evidence="2 3">
    <name type="scientific">Danionella cerebrum</name>
    <dbReference type="NCBI Taxonomy" id="2873325"/>
    <lineage>
        <taxon>Eukaryota</taxon>
        <taxon>Metazoa</taxon>
        <taxon>Chordata</taxon>
        <taxon>Craniata</taxon>
        <taxon>Vertebrata</taxon>
        <taxon>Euteleostomi</taxon>
        <taxon>Actinopterygii</taxon>
        <taxon>Neopterygii</taxon>
        <taxon>Teleostei</taxon>
        <taxon>Ostariophysi</taxon>
        <taxon>Cypriniformes</taxon>
        <taxon>Danionidae</taxon>
        <taxon>Danioninae</taxon>
        <taxon>Danionella</taxon>
    </lineage>
</organism>
<dbReference type="Proteomes" id="UP000316079">
    <property type="component" value="Unassembled WGS sequence"/>
</dbReference>
<dbReference type="EMBL" id="SRMA01027139">
    <property type="protein sequence ID" value="TRY59202.1"/>
    <property type="molecule type" value="Genomic_DNA"/>
</dbReference>
<feature type="transmembrane region" description="Helical" evidence="1">
    <location>
        <begin position="143"/>
        <end position="164"/>
    </location>
</feature>
<name>A0A553N1A3_9TELE</name>
<dbReference type="InterPro" id="IPR021836">
    <property type="entry name" value="DUF3429"/>
</dbReference>
<sequence length="291" mass="32552">METEALQFDGPVLGCINVKGPDDSLSQALELLDNHGPDYQQTPVSRVVTRKNGSKTCVEGQQRSTCLQFFRKSDCLRQQTAQCSTLFTRTIYRQLSPRHDATPLLGAQSFHWSAQRLKKRIKQESEPRDYLSVKDLKNSPKPALYLGILGLVPFVLPPLFMGALEMYLHEVAFAQAAYGACIVSFLGGIRWGFALPDGSPAKPDWFNLANSIIPPLFAWIALLFYQDFTACAITVIIGLGVALHNDLSLLPTYHNWFKVLRIGLTIIAVISMVSTIFIREYFPEKEPVSDK</sequence>
<reference evidence="2 3" key="1">
    <citation type="journal article" date="2019" name="Sci. Data">
        <title>Hybrid genome assembly and annotation of Danionella translucida.</title>
        <authorList>
            <person name="Kadobianskyi M."/>
            <person name="Schulze L."/>
            <person name="Schuelke M."/>
            <person name="Judkewitz B."/>
        </authorList>
    </citation>
    <scope>NUCLEOTIDE SEQUENCE [LARGE SCALE GENOMIC DNA]</scope>
    <source>
        <strain evidence="2 3">Bolton</strain>
    </source>
</reference>
<protein>
    <recommendedName>
        <fullName evidence="4">Transmembrane protein 69</fullName>
    </recommendedName>
</protein>
<evidence type="ECO:0000313" key="2">
    <source>
        <dbReference type="EMBL" id="TRY59202.1"/>
    </source>
</evidence>
<dbReference type="PANTHER" id="PTHR15887">
    <property type="entry name" value="TRANSMEMBRANE PROTEIN 69"/>
    <property type="match status" value="1"/>
</dbReference>
<proteinExistence type="predicted"/>
<dbReference type="Pfam" id="PF11911">
    <property type="entry name" value="DUF3429"/>
    <property type="match status" value="1"/>
</dbReference>
<comment type="caution">
    <text evidence="2">The sequence shown here is derived from an EMBL/GenBank/DDBJ whole genome shotgun (WGS) entry which is preliminary data.</text>
</comment>
<feature type="transmembrane region" description="Helical" evidence="1">
    <location>
        <begin position="262"/>
        <end position="282"/>
    </location>
</feature>